<dbReference type="InterPro" id="IPR029071">
    <property type="entry name" value="Ubiquitin-like_domsf"/>
</dbReference>
<dbReference type="SUPFAM" id="SSF48371">
    <property type="entry name" value="ARM repeat"/>
    <property type="match status" value="1"/>
</dbReference>
<dbReference type="InterPro" id="IPR000626">
    <property type="entry name" value="Ubiquitin-like_dom"/>
</dbReference>
<dbReference type="EMBL" id="CAMXCT020003169">
    <property type="protein sequence ID" value="CAL1156220.1"/>
    <property type="molecule type" value="Genomic_DNA"/>
</dbReference>
<gene>
    <name evidence="2" type="ORF">C1SCF055_LOCUS28762</name>
</gene>
<keyword evidence="4" id="KW-1185">Reference proteome</keyword>
<dbReference type="EMBL" id="CAMXCT030003169">
    <property type="protein sequence ID" value="CAL4790157.1"/>
    <property type="molecule type" value="Genomic_DNA"/>
</dbReference>
<feature type="domain" description="Ubiquitin-like" evidence="1">
    <location>
        <begin position="4"/>
        <end position="62"/>
    </location>
</feature>
<dbReference type="Pfam" id="PF00240">
    <property type="entry name" value="ubiquitin"/>
    <property type="match status" value="1"/>
</dbReference>
<dbReference type="SUPFAM" id="SSF54236">
    <property type="entry name" value="Ubiquitin-like"/>
    <property type="match status" value="1"/>
</dbReference>
<accession>A0A9P1G9Q8</accession>
<evidence type="ECO:0000313" key="3">
    <source>
        <dbReference type="EMBL" id="CAL4790157.1"/>
    </source>
</evidence>
<dbReference type="AlphaFoldDB" id="A0A9P1G9Q8"/>
<sequence>MAPLCVELKMLSGATVCLEVEETSSVHHLKSEFFQLRGIPTDCLELCLEGTVLSDSQLLQSCADTADPGRIMSLNAIVCVDALAKGLGGCQSISKTIRNLDLLSQFGSKDGDVKQILLQHARHKNEDIRRAARRALFLGCPDAETKEVFEESMAQGGPLLLDALELISPSRDATAVARLLTHGPEGSQGPGGPVRRAAVRAMGRLMQEPRHVALATQILRSAVLDLDANVREEALKVLRAHDPRDALAALGQCLCSVETQLVLWALRVATGDELRLLPDVRESLEGQLRSPWSSLELRLAQLGGLLRLDDTTEAVERVAVGMLGAVRREGGEAWRSDGKQCRHAGVANSMQYLVLLPGLALVDRGELFIQSRTHEMKEALLQIFSQLGQTRTLPREVLQDIDADLEDVCEAVRLLAMDVLFSQSGPGLELTSHRVAVCLADPSPLVQQKFFENVHRLDTRVVLAAIRSKEDAGEAGTLTALKALQKLIAPSMEEDIFQEVSLFAAHRCGRVRAKALELLGNDEGLRQRSLDIFNAALSDPSAVVRSSAWHALCAGGKGMDVDRLWSLPTGEGLEEWLPRARPQWSIRDVAAALEKLKGIEVTTLQQLRDVLKAGRMNDVQLQLQLLNDGF</sequence>
<dbReference type="EMBL" id="CAMXCT010003169">
    <property type="protein sequence ID" value="CAI4002845.1"/>
    <property type="molecule type" value="Genomic_DNA"/>
</dbReference>
<dbReference type="GO" id="GO:0004386">
    <property type="term" value="F:helicase activity"/>
    <property type="evidence" value="ECO:0007669"/>
    <property type="project" value="UniProtKB-KW"/>
</dbReference>
<keyword evidence="3" id="KW-0547">Nucleotide-binding</keyword>
<evidence type="ECO:0000313" key="4">
    <source>
        <dbReference type="Proteomes" id="UP001152797"/>
    </source>
</evidence>
<dbReference type="InterPro" id="IPR016024">
    <property type="entry name" value="ARM-type_fold"/>
</dbReference>
<name>A0A9P1G9Q8_9DINO</name>
<keyword evidence="3" id="KW-0378">Hydrolase</keyword>
<evidence type="ECO:0000259" key="1">
    <source>
        <dbReference type="PROSITE" id="PS50053"/>
    </source>
</evidence>
<dbReference type="InterPro" id="IPR011989">
    <property type="entry name" value="ARM-like"/>
</dbReference>
<keyword evidence="3" id="KW-0067">ATP-binding</keyword>
<dbReference type="Gene3D" id="3.10.20.90">
    <property type="entry name" value="Phosphatidylinositol 3-kinase Catalytic Subunit, Chain A, domain 1"/>
    <property type="match status" value="1"/>
</dbReference>
<dbReference type="Proteomes" id="UP001152797">
    <property type="component" value="Unassembled WGS sequence"/>
</dbReference>
<organism evidence="2">
    <name type="scientific">Cladocopium goreaui</name>
    <dbReference type="NCBI Taxonomy" id="2562237"/>
    <lineage>
        <taxon>Eukaryota</taxon>
        <taxon>Sar</taxon>
        <taxon>Alveolata</taxon>
        <taxon>Dinophyceae</taxon>
        <taxon>Suessiales</taxon>
        <taxon>Symbiodiniaceae</taxon>
        <taxon>Cladocopium</taxon>
    </lineage>
</organism>
<proteinExistence type="predicted"/>
<dbReference type="PROSITE" id="PS50053">
    <property type="entry name" value="UBIQUITIN_2"/>
    <property type="match status" value="1"/>
</dbReference>
<evidence type="ECO:0000313" key="2">
    <source>
        <dbReference type="EMBL" id="CAI4002845.1"/>
    </source>
</evidence>
<keyword evidence="3" id="KW-0347">Helicase</keyword>
<protein>
    <submittedName>
        <fullName evidence="3">ATP-dependent RNA helicase</fullName>
    </submittedName>
</protein>
<reference evidence="2" key="1">
    <citation type="submission" date="2022-10" db="EMBL/GenBank/DDBJ databases">
        <authorList>
            <person name="Chen Y."/>
            <person name="Dougan E. K."/>
            <person name="Chan C."/>
            <person name="Rhodes N."/>
            <person name="Thang M."/>
        </authorList>
    </citation>
    <scope>NUCLEOTIDE SEQUENCE</scope>
</reference>
<reference evidence="3 4" key="2">
    <citation type="submission" date="2024-05" db="EMBL/GenBank/DDBJ databases">
        <authorList>
            <person name="Chen Y."/>
            <person name="Shah S."/>
            <person name="Dougan E. K."/>
            <person name="Thang M."/>
            <person name="Chan C."/>
        </authorList>
    </citation>
    <scope>NUCLEOTIDE SEQUENCE [LARGE SCALE GENOMIC DNA]</scope>
</reference>
<dbReference type="Gene3D" id="1.25.10.10">
    <property type="entry name" value="Leucine-rich Repeat Variant"/>
    <property type="match status" value="1"/>
</dbReference>
<comment type="caution">
    <text evidence="2">The sequence shown here is derived from an EMBL/GenBank/DDBJ whole genome shotgun (WGS) entry which is preliminary data.</text>
</comment>
<dbReference type="CDD" id="cd17039">
    <property type="entry name" value="Ubl_ubiquitin_like"/>
    <property type="match status" value="1"/>
</dbReference>